<feature type="non-terminal residue" evidence="1">
    <location>
        <position position="1"/>
    </location>
</feature>
<evidence type="ECO:0000313" key="1">
    <source>
        <dbReference type="EMBL" id="CAG8689634.1"/>
    </source>
</evidence>
<accession>A0A9N9ESK4</accession>
<protein>
    <submittedName>
        <fullName evidence="1">6104_t:CDS:1</fullName>
    </submittedName>
</protein>
<dbReference type="OrthoDB" id="2443112at2759"/>
<evidence type="ECO:0000313" key="2">
    <source>
        <dbReference type="Proteomes" id="UP000789508"/>
    </source>
</evidence>
<reference evidence="1" key="1">
    <citation type="submission" date="2021-06" db="EMBL/GenBank/DDBJ databases">
        <authorList>
            <person name="Kallberg Y."/>
            <person name="Tangrot J."/>
            <person name="Rosling A."/>
        </authorList>
    </citation>
    <scope>NUCLEOTIDE SEQUENCE</scope>
    <source>
        <strain evidence="1">FL130A</strain>
    </source>
</reference>
<organism evidence="1 2">
    <name type="scientific">Ambispora leptoticha</name>
    <dbReference type="NCBI Taxonomy" id="144679"/>
    <lineage>
        <taxon>Eukaryota</taxon>
        <taxon>Fungi</taxon>
        <taxon>Fungi incertae sedis</taxon>
        <taxon>Mucoromycota</taxon>
        <taxon>Glomeromycotina</taxon>
        <taxon>Glomeromycetes</taxon>
        <taxon>Archaeosporales</taxon>
        <taxon>Ambisporaceae</taxon>
        <taxon>Ambispora</taxon>
    </lineage>
</organism>
<proteinExistence type="predicted"/>
<feature type="non-terminal residue" evidence="1">
    <location>
        <position position="57"/>
    </location>
</feature>
<dbReference type="AlphaFoldDB" id="A0A9N9ESK4"/>
<name>A0A9N9ESK4_9GLOM</name>
<sequence length="57" mass="6213">GARHALRKGDGRISAEGSVEEILATGLLDDVTFESEELKTSVEDVIVIPTRKFQRAT</sequence>
<comment type="caution">
    <text evidence="1">The sequence shown here is derived from an EMBL/GenBank/DDBJ whole genome shotgun (WGS) entry which is preliminary data.</text>
</comment>
<dbReference type="EMBL" id="CAJVPS010016361">
    <property type="protein sequence ID" value="CAG8689634.1"/>
    <property type="molecule type" value="Genomic_DNA"/>
</dbReference>
<dbReference type="Proteomes" id="UP000789508">
    <property type="component" value="Unassembled WGS sequence"/>
</dbReference>
<keyword evidence="2" id="KW-1185">Reference proteome</keyword>
<gene>
    <name evidence="1" type="ORF">ALEPTO_LOCUS11159</name>
</gene>